<dbReference type="InterPro" id="IPR006099">
    <property type="entry name" value="MeMalonylCoA_mutase_a/b_cat"/>
</dbReference>
<dbReference type="InterPro" id="IPR016176">
    <property type="entry name" value="Cbl-dep_enz_cat"/>
</dbReference>
<organism evidence="7 8">
    <name type="scientific">Marivirga lumbricoides</name>
    <dbReference type="NCBI Taxonomy" id="1046115"/>
    <lineage>
        <taxon>Bacteria</taxon>
        <taxon>Pseudomonadati</taxon>
        <taxon>Bacteroidota</taxon>
        <taxon>Cytophagia</taxon>
        <taxon>Cytophagales</taxon>
        <taxon>Marivirgaceae</taxon>
        <taxon>Marivirga</taxon>
    </lineage>
</organism>
<dbReference type="SUPFAM" id="SSF51703">
    <property type="entry name" value="Cobalamin (vitamin B12)-dependent enzymes"/>
    <property type="match status" value="1"/>
</dbReference>
<dbReference type="EMBL" id="PYVU01000022">
    <property type="protein sequence ID" value="PTB97169.1"/>
    <property type="molecule type" value="Genomic_DNA"/>
</dbReference>
<keyword evidence="5" id="KW-0170">Cobalt</keyword>
<evidence type="ECO:0000256" key="2">
    <source>
        <dbReference type="ARBA" id="ARBA00008465"/>
    </source>
</evidence>
<dbReference type="AlphaFoldDB" id="A0A2T4DTM7"/>
<evidence type="ECO:0000256" key="1">
    <source>
        <dbReference type="ARBA" id="ARBA00001922"/>
    </source>
</evidence>
<accession>A0A2T4DTM7</accession>
<evidence type="ECO:0000313" key="8">
    <source>
        <dbReference type="Proteomes" id="UP000240608"/>
    </source>
</evidence>
<reference evidence="7 8" key="1">
    <citation type="submission" date="2018-03" db="EMBL/GenBank/DDBJ databases">
        <title>Cross-interface Injection: A General Nanoliter Liquid Handling Method Applied to Single Cells Genome Amplification Automated Nanoliter Liquid Handling Applied to Single Cell Multiple Displacement Amplification.</title>
        <authorList>
            <person name="Yun J."/>
            <person name="Xu P."/>
            <person name="Xu J."/>
            <person name="Dai X."/>
            <person name="Wang Y."/>
            <person name="Zheng X."/>
            <person name="Cao C."/>
            <person name="Yi Q."/>
            <person name="Zhu Y."/>
            <person name="Wang L."/>
            <person name="Dong Z."/>
            <person name="Huang Y."/>
            <person name="Huang L."/>
            <person name="Du W."/>
        </authorList>
    </citation>
    <scope>NUCLEOTIDE SEQUENCE [LARGE SCALE GENOMIC DNA]</scope>
    <source>
        <strain evidence="7 8">Z-D1-2</strain>
    </source>
</reference>
<comment type="cofactor">
    <cofactor evidence="1">
        <name>adenosylcob(III)alamin</name>
        <dbReference type="ChEBI" id="CHEBI:18408"/>
    </cofactor>
</comment>
<sequence length="598" mass="67282">MSKVNPFVDFKESKAAEWKEIIEKGLKGKDFNSLITDTPEGIPILPFYTPEEQSEPLISNPFQSENPGLSPRYWINQFKIIVTDEKAANSEALEALNKGADGIIFNIDKKTPDLNLLLENIQPEFCAISFESTKAQFNLIKDYFHFLKTKKHNAQNINGAYFYDILASRDIGVDTDIEKSYKELASVISLNKEFPHFKSFHIDACLYHNAGANIVRELSFTLSKFTEYLDALTELQLDISSIFNATSFSFAFGRHYFFEIAKIKAFKLSVLKIMSAYEHEGSANEIIIHAQTSKRSKSVLDFNVNLLRNSTEAMSAILAGCNSLWVEPHDASLGKSKETFKRIALNVSSILKEEAYLDKIVDPTSGTYYLDNILNTLEQKAWTQFLELENKGSYSALFKEGYVKEKINADEQAMAKAVAERKEIFIGANTFQLIGEEYPVMEQEAGPNKYLQPIRATHYIEKLRARTEKHVKEKGPSGRPMATIILLNTDPVAKAKSDFSYSFLGIAGIGIQDETILKSEDDLKENLQNCSSDLVVVCYKDRPENLAESIANCSAKVLIAGMESDEEQLQAKGIYGCIHRKSPTLEFLNQLLTDLGIK</sequence>
<keyword evidence="4" id="KW-0413">Isomerase</keyword>
<evidence type="ECO:0000259" key="6">
    <source>
        <dbReference type="Pfam" id="PF01642"/>
    </source>
</evidence>
<evidence type="ECO:0000256" key="3">
    <source>
        <dbReference type="ARBA" id="ARBA00022628"/>
    </source>
</evidence>
<dbReference type="SUPFAM" id="SSF52242">
    <property type="entry name" value="Cobalamin (vitamin B12)-binding domain"/>
    <property type="match status" value="1"/>
</dbReference>
<evidence type="ECO:0000256" key="4">
    <source>
        <dbReference type="ARBA" id="ARBA00023235"/>
    </source>
</evidence>
<name>A0A2T4DTM7_9BACT</name>
<dbReference type="PANTHER" id="PTHR48101:SF1">
    <property type="entry name" value="METHYLMALONYL-COA MUTASE, LARGE SUBUNIT"/>
    <property type="match status" value="1"/>
</dbReference>
<feature type="domain" description="Methylmalonyl-CoA mutase alpha/beta chain catalytic" evidence="6">
    <location>
        <begin position="111"/>
        <end position="465"/>
    </location>
</feature>
<evidence type="ECO:0000256" key="5">
    <source>
        <dbReference type="ARBA" id="ARBA00023285"/>
    </source>
</evidence>
<comment type="caution">
    <text evidence="7">The sequence shown here is derived from an EMBL/GenBank/DDBJ whole genome shotgun (WGS) entry which is preliminary data.</text>
</comment>
<dbReference type="GO" id="GO:0046872">
    <property type="term" value="F:metal ion binding"/>
    <property type="evidence" value="ECO:0007669"/>
    <property type="project" value="InterPro"/>
</dbReference>
<proteinExistence type="inferred from homology"/>
<protein>
    <recommendedName>
        <fullName evidence="6">Methylmalonyl-CoA mutase alpha/beta chain catalytic domain-containing protein</fullName>
    </recommendedName>
</protein>
<dbReference type="GO" id="GO:0031419">
    <property type="term" value="F:cobalamin binding"/>
    <property type="evidence" value="ECO:0007669"/>
    <property type="project" value="UniProtKB-KW"/>
</dbReference>
<keyword evidence="3" id="KW-0846">Cobalamin</keyword>
<evidence type="ECO:0000313" key="7">
    <source>
        <dbReference type="EMBL" id="PTB97169.1"/>
    </source>
</evidence>
<dbReference type="GO" id="GO:0016866">
    <property type="term" value="F:intramolecular transferase activity"/>
    <property type="evidence" value="ECO:0007669"/>
    <property type="project" value="InterPro"/>
</dbReference>
<dbReference type="Proteomes" id="UP000240608">
    <property type="component" value="Unassembled WGS sequence"/>
</dbReference>
<dbReference type="InterPro" id="IPR036724">
    <property type="entry name" value="Cobalamin-bd_sf"/>
</dbReference>
<dbReference type="Gene3D" id="3.40.50.280">
    <property type="entry name" value="Cobalamin-binding domain"/>
    <property type="match status" value="1"/>
</dbReference>
<comment type="similarity">
    <text evidence="2">Belongs to the methylmalonyl-CoA mutase family.</text>
</comment>
<dbReference type="Pfam" id="PF01642">
    <property type="entry name" value="MM_CoA_mutase"/>
    <property type="match status" value="1"/>
</dbReference>
<gene>
    <name evidence="7" type="ORF">C9994_04105</name>
</gene>
<dbReference type="Gene3D" id="3.20.20.240">
    <property type="entry name" value="Methylmalonyl-CoA mutase"/>
    <property type="match status" value="1"/>
</dbReference>
<dbReference type="PANTHER" id="PTHR48101">
    <property type="entry name" value="METHYLMALONYL-COA MUTASE, MITOCHONDRIAL-RELATED"/>
    <property type="match status" value="1"/>
</dbReference>